<dbReference type="AlphaFoldDB" id="A0A291M4E1"/>
<dbReference type="InterPro" id="IPR036388">
    <property type="entry name" value="WH-like_DNA-bd_sf"/>
</dbReference>
<evidence type="ECO:0000313" key="6">
    <source>
        <dbReference type="EMBL" id="ATI43836.1"/>
    </source>
</evidence>
<reference evidence="6 7" key="1">
    <citation type="submission" date="2017-05" db="EMBL/GenBank/DDBJ databases">
        <title>Comparative genomic and metabolic analysis of manganese-oxidizing mechanisms in Celeribater manganoxidans DY25T: its adaption to the environment of polymetallic nodule.</title>
        <authorList>
            <person name="Wang X."/>
        </authorList>
    </citation>
    <scope>NUCLEOTIDE SEQUENCE [LARGE SCALE GENOMIC DNA]</scope>
    <source>
        <strain evidence="6 7">DY25</strain>
        <plasmid evidence="7">pdy25-c</plasmid>
    </source>
</reference>
<dbReference type="PROSITE" id="PS50949">
    <property type="entry name" value="HTH_GNTR"/>
    <property type="match status" value="1"/>
</dbReference>
<dbReference type="SUPFAM" id="SSF46785">
    <property type="entry name" value="Winged helix' DNA-binding domain"/>
    <property type="match status" value="1"/>
</dbReference>
<evidence type="ECO:0000256" key="2">
    <source>
        <dbReference type="ARBA" id="ARBA00023125"/>
    </source>
</evidence>
<dbReference type="InterPro" id="IPR011711">
    <property type="entry name" value="GntR_C"/>
</dbReference>
<evidence type="ECO:0000256" key="1">
    <source>
        <dbReference type="ARBA" id="ARBA00023015"/>
    </source>
</evidence>
<dbReference type="Pfam" id="PF00392">
    <property type="entry name" value="GntR"/>
    <property type="match status" value="1"/>
</dbReference>
<sequence length="236" mass="26030">MSRSTLSANNNSAKTTDWAQPIERESLSDRAYTAIRNALMRGQLRPGERMRLRPMSQRFGISMTPMREALLRLVFERAMVVDDRGTVTVPELTLAQLLEIRMIRMDLEGQAAAAAAQHATPAEIAALEKIQTDIAACHAAQSFDDAVHLNTEFHLALCRAGQLPITYDLVENLWARCGPILSHLYDAGVPDDWDPHPHDRIIDALKRGDAAAAEAGIRFDIEAGGQGLLDHVDRGD</sequence>
<evidence type="ECO:0000259" key="5">
    <source>
        <dbReference type="PROSITE" id="PS50949"/>
    </source>
</evidence>
<dbReference type="InterPro" id="IPR036390">
    <property type="entry name" value="WH_DNA-bd_sf"/>
</dbReference>
<dbReference type="SUPFAM" id="SSF48008">
    <property type="entry name" value="GntR ligand-binding domain-like"/>
    <property type="match status" value="1"/>
</dbReference>
<dbReference type="GO" id="GO:0003700">
    <property type="term" value="F:DNA-binding transcription factor activity"/>
    <property type="evidence" value="ECO:0007669"/>
    <property type="project" value="InterPro"/>
</dbReference>
<dbReference type="Gene3D" id="1.10.10.10">
    <property type="entry name" value="Winged helix-like DNA-binding domain superfamily/Winged helix DNA-binding domain"/>
    <property type="match status" value="1"/>
</dbReference>
<dbReference type="EMBL" id="CP021407">
    <property type="protein sequence ID" value="ATI43836.1"/>
    <property type="molecule type" value="Genomic_DNA"/>
</dbReference>
<name>A0A291M4E1_9RHOB</name>
<dbReference type="InterPro" id="IPR000524">
    <property type="entry name" value="Tscrpt_reg_HTH_GntR"/>
</dbReference>
<dbReference type="RefSeq" id="WP_097374491.1">
    <property type="nucleotide sequence ID" value="NZ_CP021407.1"/>
</dbReference>
<keyword evidence="6" id="KW-0614">Plasmid</keyword>
<feature type="domain" description="HTH gntR-type" evidence="5">
    <location>
        <begin position="25"/>
        <end position="92"/>
    </location>
</feature>
<dbReference type="GO" id="GO:0003677">
    <property type="term" value="F:DNA binding"/>
    <property type="evidence" value="ECO:0007669"/>
    <property type="project" value="UniProtKB-KW"/>
</dbReference>
<evidence type="ECO:0000256" key="4">
    <source>
        <dbReference type="SAM" id="MobiDB-lite"/>
    </source>
</evidence>
<keyword evidence="7" id="KW-1185">Reference proteome</keyword>
<keyword evidence="1" id="KW-0805">Transcription regulation</keyword>
<dbReference type="OrthoDB" id="9815654at2"/>
<proteinExistence type="predicted"/>
<evidence type="ECO:0000313" key="7">
    <source>
        <dbReference type="Proteomes" id="UP000219050"/>
    </source>
</evidence>
<keyword evidence="3" id="KW-0804">Transcription</keyword>
<protein>
    <submittedName>
        <fullName evidence="6">GntR family transcriptional regulator</fullName>
    </submittedName>
</protein>
<organism evidence="6 7">
    <name type="scientific">Pacificitalea manganoxidans</name>
    <dbReference type="NCBI Taxonomy" id="1411902"/>
    <lineage>
        <taxon>Bacteria</taxon>
        <taxon>Pseudomonadati</taxon>
        <taxon>Pseudomonadota</taxon>
        <taxon>Alphaproteobacteria</taxon>
        <taxon>Rhodobacterales</taxon>
        <taxon>Paracoccaceae</taxon>
        <taxon>Pacificitalea</taxon>
    </lineage>
</organism>
<accession>A0A291M4E1</accession>
<dbReference type="PANTHER" id="PTHR43537">
    <property type="entry name" value="TRANSCRIPTIONAL REGULATOR, GNTR FAMILY"/>
    <property type="match status" value="1"/>
</dbReference>
<evidence type="ECO:0000256" key="3">
    <source>
        <dbReference type="ARBA" id="ARBA00023163"/>
    </source>
</evidence>
<feature type="region of interest" description="Disordered" evidence="4">
    <location>
        <begin position="1"/>
        <end position="22"/>
    </location>
</feature>
<feature type="compositionally biased region" description="Polar residues" evidence="4">
    <location>
        <begin position="1"/>
        <end position="18"/>
    </location>
</feature>
<dbReference type="InterPro" id="IPR008920">
    <property type="entry name" value="TF_FadR/GntR_C"/>
</dbReference>
<keyword evidence="2" id="KW-0238">DNA-binding</keyword>
<dbReference type="SMART" id="SM00895">
    <property type="entry name" value="FCD"/>
    <property type="match status" value="1"/>
</dbReference>
<dbReference type="SMART" id="SM00345">
    <property type="entry name" value="HTH_GNTR"/>
    <property type="match status" value="1"/>
</dbReference>
<geneLocation type="plasmid" evidence="7">
    <name>pdy25-c</name>
</geneLocation>
<gene>
    <name evidence="6" type="ORF">CBW24_16985</name>
</gene>
<dbReference type="Proteomes" id="UP000219050">
    <property type="component" value="Plasmid pDY25-C"/>
</dbReference>
<dbReference type="Gene3D" id="1.20.120.530">
    <property type="entry name" value="GntR ligand-binding domain-like"/>
    <property type="match status" value="1"/>
</dbReference>
<dbReference type="Pfam" id="PF07729">
    <property type="entry name" value="FCD"/>
    <property type="match status" value="1"/>
</dbReference>
<dbReference type="PANTHER" id="PTHR43537:SF39">
    <property type="entry name" value="HTH-TYPE TRANSCRIPTIONAL REGULATOR MCBR"/>
    <property type="match status" value="1"/>
</dbReference>
<dbReference type="KEGG" id="cmag:CBW24_16985"/>